<gene>
    <name evidence="13" type="primary">lpxK</name>
    <name evidence="14" type="ORF">ABW99_19600</name>
</gene>
<keyword evidence="5 13" id="KW-0444">Lipid biosynthesis</keyword>
<dbReference type="PANTHER" id="PTHR42724:SF1">
    <property type="entry name" value="TETRAACYLDISACCHARIDE 4'-KINASE, MITOCHONDRIAL-RELATED"/>
    <property type="match status" value="1"/>
</dbReference>
<dbReference type="Proteomes" id="UP000036700">
    <property type="component" value="Chromosome"/>
</dbReference>
<evidence type="ECO:0000256" key="9">
    <source>
        <dbReference type="ARBA" id="ARBA00022777"/>
    </source>
</evidence>
<dbReference type="OrthoDB" id="9766423at2"/>
<sequence length="350" mass="38160">MSRPASRTRCASLRHLADRLAGRVAAQWQTRGALAWCLWPLSKVFGGIAALRRMAYGRGWLTSHRLPVPVVVIGNLTVGGTGKTPTVIAMVAALREAGFTPGVLSRGYGVRLTEPREVGEKTAAAEVGDEPLLIARRSQAPVWVCPDRVAAGKALLVAHPDCDVLVCDDGLQHYALQRDVEIAVFDRRLAGNGFLLPAGPLREPLTRPRDANLINSSHCDDMPDWPDTFQLTLQLDVAWCVSQPGLQRPLDHFSGRRVLAAAGIGVPERFFAALRAAGLSIDTLPLPDHYDFARNPFDGVTADTILITEKDAVKCLTWRDPRLWAVRAQATLDARFISLVVEKLRGHPTA</sequence>
<dbReference type="SUPFAM" id="SSF52540">
    <property type="entry name" value="P-loop containing nucleoside triphosphate hydrolases"/>
    <property type="match status" value="1"/>
</dbReference>
<evidence type="ECO:0000256" key="2">
    <source>
        <dbReference type="ARBA" id="ARBA00004870"/>
    </source>
</evidence>
<dbReference type="GO" id="GO:0009244">
    <property type="term" value="P:lipopolysaccharide core region biosynthetic process"/>
    <property type="evidence" value="ECO:0007669"/>
    <property type="project" value="TreeGrafter"/>
</dbReference>
<comment type="similarity">
    <text evidence="13">Belongs to the LpxK family.</text>
</comment>
<dbReference type="InterPro" id="IPR003758">
    <property type="entry name" value="LpxK"/>
</dbReference>
<proteinExistence type="inferred from homology"/>
<dbReference type="STRING" id="445709.ABW99_19600"/>
<reference evidence="15" key="1">
    <citation type="submission" date="2015-06" db="EMBL/GenBank/DDBJ databases">
        <authorList>
            <person name="Lim Y.L."/>
            <person name="Ee R."/>
            <person name="Yong D."/>
            <person name="How K.Y."/>
            <person name="Yin W.F."/>
            <person name="Chan K.G."/>
        </authorList>
    </citation>
    <scope>NUCLEOTIDE SEQUENCE [LARGE SCALE GENOMIC DNA]</scope>
    <source>
        <strain evidence="15">DSM 25325</strain>
    </source>
</reference>
<dbReference type="AlphaFoldDB" id="A0A0G3EZC8"/>
<evidence type="ECO:0000313" key="15">
    <source>
        <dbReference type="Proteomes" id="UP000036700"/>
    </source>
</evidence>
<protein>
    <recommendedName>
        <fullName evidence="4 13">Tetraacyldisaccharide 4'-kinase</fullName>
        <ecNumber evidence="3 13">2.7.1.130</ecNumber>
    </recommendedName>
    <alternativeName>
        <fullName evidence="12 13">Lipid A 4'-kinase</fullName>
    </alternativeName>
</protein>
<organism evidence="14 15">
    <name type="scientific">Pandoraea thiooxydans</name>
    <dbReference type="NCBI Taxonomy" id="445709"/>
    <lineage>
        <taxon>Bacteria</taxon>
        <taxon>Pseudomonadati</taxon>
        <taxon>Pseudomonadota</taxon>
        <taxon>Betaproteobacteria</taxon>
        <taxon>Burkholderiales</taxon>
        <taxon>Burkholderiaceae</taxon>
        <taxon>Pandoraea</taxon>
    </lineage>
</organism>
<dbReference type="PANTHER" id="PTHR42724">
    <property type="entry name" value="TETRAACYLDISACCHARIDE 4'-KINASE"/>
    <property type="match status" value="1"/>
</dbReference>
<evidence type="ECO:0000256" key="4">
    <source>
        <dbReference type="ARBA" id="ARBA00016436"/>
    </source>
</evidence>
<evidence type="ECO:0000256" key="6">
    <source>
        <dbReference type="ARBA" id="ARBA00022556"/>
    </source>
</evidence>
<dbReference type="KEGG" id="ptx:ABW99_19600"/>
<dbReference type="UniPathway" id="UPA00359">
    <property type="reaction ID" value="UER00482"/>
</dbReference>
<keyword evidence="15" id="KW-1185">Reference proteome</keyword>
<dbReference type="GO" id="GO:0009245">
    <property type="term" value="P:lipid A biosynthetic process"/>
    <property type="evidence" value="ECO:0007669"/>
    <property type="project" value="UniProtKB-UniRule"/>
</dbReference>
<accession>A0A0G3EZC8</accession>
<keyword evidence="11 13" id="KW-0443">Lipid metabolism</keyword>
<evidence type="ECO:0000256" key="7">
    <source>
        <dbReference type="ARBA" id="ARBA00022679"/>
    </source>
</evidence>
<keyword evidence="9 13" id="KW-0418">Kinase</keyword>
<evidence type="ECO:0000313" key="14">
    <source>
        <dbReference type="EMBL" id="AKJ70086.1"/>
    </source>
</evidence>
<keyword evidence="7 13" id="KW-0808">Transferase</keyword>
<dbReference type="NCBIfam" id="TIGR00682">
    <property type="entry name" value="lpxK"/>
    <property type="match status" value="1"/>
</dbReference>
<evidence type="ECO:0000256" key="1">
    <source>
        <dbReference type="ARBA" id="ARBA00002274"/>
    </source>
</evidence>
<comment type="function">
    <text evidence="1 13">Transfers the gamma-phosphate of ATP to the 4'-position of a tetraacyldisaccharide 1-phosphate intermediate (termed DS-1-P) to form tetraacyldisaccharide 1,4'-bis-phosphate (lipid IVA).</text>
</comment>
<feature type="binding site" evidence="13">
    <location>
        <begin position="77"/>
        <end position="84"/>
    </location>
    <ligand>
        <name>ATP</name>
        <dbReference type="ChEBI" id="CHEBI:30616"/>
    </ligand>
</feature>
<dbReference type="HAMAP" id="MF_00409">
    <property type="entry name" value="LpxK"/>
    <property type="match status" value="1"/>
</dbReference>
<dbReference type="EC" id="2.7.1.130" evidence="3 13"/>
<comment type="catalytic activity">
    <reaction evidence="13">
        <text>a lipid A disaccharide + ATP = a lipid IVA + ADP + H(+)</text>
        <dbReference type="Rhea" id="RHEA:67840"/>
        <dbReference type="ChEBI" id="CHEBI:15378"/>
        <dbReference type="ChEBI" id="CHEBI:30616"/>
        <dbReference type="ChEBI" id="CHEBI:176343"/>
        <dbReference type="ChEBI" id="CHEBI:176425"/>
        <dbReference type="ChEBI" id="CHEBI:456216"/>
        <dbReference type="EC" id="2.7.1.130"/>
    </reaction>
</comment>
<dbReference type="GO" id="GO:0005524">
    <property type="term" value="F:ATP binding"/>
    <property type="evidence" value="ECO:0007669"/>
    <property type="project" value="UniProtKB-UniRule"/>
</dbReference>
<dbReference type="PATRIC" id="fig|445709.3.peg.4114"/>
<dbReference type="Pfam" id="PF02606">
    <property type="entry name" value="LpxK"/>
    <property type="match status" value="1"/>
</dbReference>
<evidence type="ECO:0000256" key="10">
    <source>
        <dbReference type="ARBA" id="ARBA00022840"/>
    </source>
</evidence>
<dbReference type="GO" id="GO:0009029">
    <property type="term" value="F:lipid-A 4'-kinase activity"/>
    <property type="evidence" value="ECO:0007669"/>
    <property type="project" value="UniProtKB-UniRule"/>
</dbReference>
<dbReference type="EMBL" id="CP011568">
    <property type="protein sequence ID" value="AKJ70086.1"/>
    <property type="molecule type" value="Genomic_DNA"/>
</dbReference>
<dbReference type="GO" id="GO:0005886">
    <property type="term" value="C:plasma membrane"/>
    <property type="evidence" value="ECO:0007669"/>
    <property type="project" value="TreeGrafter"/>
</dbReference>
<keyword evidence="6 13" id="KW-0441">Lipid A biosynthesis</keyword>
<comment type="pathway">
    <text evidence="2 13">Glycolipid biosynthesis; lipid IV(A) biosynthesis; lipid IV(A) from (3R)-3-hydroxytetradecanoyl-[acyl-carrier-protein] and UDP-N-acetyl-alpha-D-glucosamine: step 6/6.</text>
</comment>
<evidence type="ECO:0000256" key="5">
    <source>
        <dbReference type="ARBA" id="ARBA00022516"/>
    </source>
</evidence>
<evidence type="ECO:0000256" key="11">
    <source>
        <dbReference type="ARBA" id="ARBA00023098"/>
    </source>
</evidence>
<name>A0A0G3EZC8_9BURK</name>
<evidence type="ECO:0000256" key="8">
    <source>
        <dbReference type="ARBA" id="ARBA00022741"/>
    </source>
</evidence>
<dbReference type="RefSeq" id="WP_047215999.1">
    <property type="nucleotide sequence ID" value="NZ_CP011568.3"/>
</dbReference>
<dbReference type="InterPro" id="IPR027417">
    <property type="entry name" value="P-loop_NTPase"/>
</dbReference>
<evidence type="ECO:0000256" key="3">
    <source>
        <dbReference type="ARBA" id="ARBA00012071"/>
    </source>
</evidence>
<keyword evidence="10 13" id="KW-0067">ATP-binding</keyword>
<evidence type="ECO:0000256" key="12">
    <source>
        <dbReference type="ARBA" id="ARBA00029757"/>
    </source>
</evidence>
<evidence type="ECO:0000256" key="13">
    <source>
        <dbReference type="HAMAP-Rule" id="MF_00409"/>
    </source>
</evidence>
<keyword evidence="8 13" id="KW-0547">Nucleotide-binding</keyword>